<reference evidence="2" key="1">
    <citation type="submission" date="2016-11" db="UniProtKB">
        <authorList>
            <consortium name="WormBaseParasite"/>
        </authorList>
    </citation>
    <scope>IDENTIFICATION</scope>
</reference>
<name>A0A1I7XZ64_9BILA</name>
<accession>A0A1I7XZ64</accession>
<protein>
    <submittedName>
        <fullName evidence="2">Uncharacterized protein</fullName>
    </submittedName>
</protein>
<organism evidence="1 2">
    <name type="scientific">Steinernema glaseri</name>
    <dbReference type="NCBI Taxonomy" id="37863"/>
    <lineage>
        <taxon>Eukaryota</taxon>
        <taxon>Metazoa</taxon>
        <taxon>Ecdysozoa</taxon>
        <taxon>Nematoda</taxon>
        <taxon>Chromadorea</taxon>
        <taxon>Rhabditida</taxon>
        <taxon>Tylenchina</taxon>
        <taxon>Panagrolaimomorpha</taxon>
        <taxon>Strongyloidoidea</taxon>
        <taxon>Steinernematidae</taxon>
        <taxon>Steinernema</taxon>
    </lineage>
</organism>
<keyword evidence="1" id="KW-1185">Reference proteome</keyword>
<proteinExistence type="predicted"/>
<evidence type="ECO:0000313" key="2">
    <source>
        <dbReference type="WBParaSite" id="L893_g1110.t1"/>
    </source>
</evidence>
<dbReference type="Proteomes" id="UP000095287">
    <property type="component" value="Unplaced"/>
</dbReference>
<dbReference type="WBParaSite" id="L893_g1110.t1">
    <property type="protein sequence ID" value="L893_g1110.t1"/>
    <property type="gene ID" value="L893_g1110"/>
</dbReference>
<evidence type="ECO:0000313" key="1">
    <source>
        <dbReference type="Proteomes" id="UP000095287"/>
    </source>
</evidence>
<sequence length="83" mass="9598">MRTKERQQWSNTGREVSTLTWKESQASTTLKVTGDDWRSVKATGGRKLLGMVKNVSKEFRSNRNYLDSEGNTAEHLRLYLHIL</sequence>
<dbReference type="AlphaFoldDB" id="A0A1I7XZ64"/>